<dbReference type="InterPro" id="IPR054738">
    <property type="entry name" value="Siphovirus-type_tail_C"/>
</dbReference>
<gene>
    <name evidence="3" type="ORF">SAMN05192569_102813</name>
</gene>
<proteinExistence type="predicted"/>
<dbReference type="AlphaFoldDB" id="A0A1I0TGM7"/>
<evidence type="ECO:0000259" key="1">
    <source>
        <dbReference type="Pfam" id="PF05709"/>
    </source>
</evidence>
<evidence type="ECO:0000313" key="4">
    <source>
        <dbReference type="Proteomes" id="UP000198650"/>
    </source>
</evidence>
<feature type="domain" description="Siphovirus-type tail component RIFT-related" evidence="1">
    <location>
        <begin position="34"/>
        <end position="128"/>
    </location>
</feature>
<feature type="domain" description="Siphovirus-type tail component C-terminal" evidence="2">
    <location>
        <begin position="420"/>
        <end position="484"/>
    </location>
</feature>
<dbReference type="STRING" id="186116.SAMN05192569_102813"/>
<dbReference type="Gene3D" id="2.40.30.200">
    <property type="match status" value="1"/>
</dbReference>
<organism evidence="3 4">
    <name type="scientific">Parageobacillus thermantarcticus</name>
    <dbReference type="NCBI Taxonomy" id="186116"/>
    <lineage>
        <taxon>Bacteria</taxon>
        <taxon>Bacillati</taxon>
        <taxon>Bacillota</taxon>
        <taxon>Bacilli</taxon>
        <taxon>Bacillales</taxon>
        <taxon>Anoxybacillaceae</taxon>
        <taxon>Parageobacillus</taxon>
    </lineage>
</organism>
<dbReference type="Gene3D" id="2.60.120.860">
    <property type="match status" value="1"/>
</dbReference>
<evidence type="ECO:0000313" key="3">
    <source>
        <dbReference type="EMBL" id="SFA50914.1"/>
    </source>
</evidence>
<keyword evidence="4" id="KW-1185">Reference proteome</keyword>
<sequence length="485" mass="55302">MKSPLNFVVKKGGNIYDMHELGIWVSSFHIYSPNLNRNKLTVPGRRGAYLVNTQEDERHVRIVLQIETDSMQEFDALKHTIFDLFYSEEAFSIIRDITPDKEIFVMQEGEFDIENISDSDGEFEITLTMLDPYIYGPEKEAVFPSDVVSLNYKGTAPGDPIFDLEVLKPVTFALIQNQNDEYMMIGKPVNVDDQVPVEREQRIFWSHGDTLVGWTTGSNIDGTVAGTMASNGYKFYPINFGTGSGSWHGPAMKTSLPQVLEHFRVDAIVEFFNSAPSVGRLEIYLLAEDGDVISKIALRDTTPSRAATYGEARVGNAAVNYYMFNDTGATPSTWTNFFGMLRIGRYNDEWFAYIAKIDQTTGEHTARMYRSWRDTEGQFRKNLAQIQVHFGQLSSYTPITAMGIHDIKVFKWNPITQSEIPYIAREGDVITFDHKEKNILINGESHLDLKDFGARFFKLKPGENILTVYPEQSFNVTCRYRERFK</sequence>
<name>A0A1I0TGM7_9BACL</name>
<evidence type="ECO:0000259" key="2">
    <source>
        <dbReference type="Pfam" id="PF22768"/>
    </source>
</evidence>
<dbReference type="RefSeq" id="WP_090950177.1">
    <property type="nucleotide sequence ID" value="NZ_FOJS01000028.1"/>
</dbReference>
<protein>
    <submittedName>
        <fullName evidence="3">Phage tail protein</fullName>
    </submittedName>
</protein>
<dbReference type="Pfam" id="PF22768">
    <property type="entry name" value="SPP1_Dit"/>
    <property type="match status" value="1"/>
</dbReference>
<dbReference type="EMBL" id="FOJS01000028">
    <property type="protein sequence ID" value="SFA50914.1"/>
    <property type="molecule type" value="Genomic_DNA"/>
</dbReference>
<dbReference type="Proteomes" id="UP000198650">
    <property type="component" value="Unassembled WGS sequence"/>
</dbReference>
<accession>A0A1I0TGM7</accession>
<dbReference type="InterPro" id="IPR008841">
    <property type="entry name" value="Siphovirus-type_tail_N"/>
</dbReference>
<reference evidence="4" key="1">
    <citation type="submission" date="2016-10" db="EMBL/GenBank/DDBJ databases">
        <authorList>
            <person name="Varghese N."/>
            <person name="Submissions S."/>
        </authorList>
    </citation>
    <scope>NUCLEOTIDE SEQUENCE [LARGE SCALE GENOMIC DNA]</scope>
    <source>
        <strain evidence="4">M1</strain>
    </source>
</reference>
<dbReference type="OrthoDB" id="3078561at2"/>
<dbReference type="Pfam" id="PF05709">
    <property type="entry name" value="Sipho_tail"/>
    <property type="match status" value="1"/>
</dbReference>